<protein>
    <submittedName>
        <fullName evidence="1">Uncharacterized protein</fullName>
    </submittedName>
</protein>
<dbReference type="EMBL" id="RSCL01000065">
    <property type="protein sequence ID" value="RUS93008.1"/>
    <property type="molecule type" value="Genomic_DNA"/>
</dbReference>
<sequence length="71" mass="8196">MTENNERSDGIKRSKGKFDPVTEKRDWSIAASEEYCKRIARNTGKRLVEIIDTEEDSLLPIVCIFEGYLDD</sequence>
<evidence type="ECO:0000313" key="2">
    <source>
        <dbReference type="Proteomes" id="UP000271624"/>
    </source>
</evidence>
<proteinExistence type="predicted"/>
<accession>A0A433UGQ4</accession>
<evidence type="ECO:0000313" key="1">
    <source>
        <dbReference type="EMBL" id="RUS93008.1"/>
    </source>
</evidence>
<gene>
    <name evidence="1" type="ORF">DSM106972_097560</name>
</gene>
<comment type="caution">
    <text evidence="1">The sequence shown here is derived from an EMBL/GenBank/DDBJ whole genome shotgun (WGS) entry which is preliminary data.</text>
</comment>
<reference evidence="1" key="2">
    <citation type="journal article" date="2019" name="Genome Biol. Evol.">
        <title>Day and night: Metabolic profiles and evolutionary relationships of six axenic non-marine cyanobacteria.</title>
        <authorList>
            <person name="Will S.E."/>
            <person name="Henke P."/>
            <person name="Boedeker C."/>
            <person name="Huang S."/>
            <person name="Brinkmann H."/>
            <person name="Rohde M."/>
            <person name="Jarek M."/>
            <person name="Friedl T."/>
            <person name="Seufert S."/>
            <person name="Schumacher M."/>
            <person name="Overmann J."/>
            <person name="Neumann-Schaal M."/>
            <person name="Petersen J."/>
        </authorList>
    </citation>
    <scope>NUCLEOTIDE SEQUENCE [LARGE SCALE GENOMIC DNA]</scope>
    <source>
        <strain evidence="1">PCC 7102</strain>
    </source>
</reference>
<dbReference type="AlphaFoldDB" id="A0A433UGQ4"/>
<organism evidence="1 2">
    <name type="scientific">Dulcicalothrix desertica PCC 7102</name>
    <dbReference type="NCBI Taxonomy" id="232991"/>
    <lineage>
        <taxon>Bacteria</taxon>
        <taxon>Bacillati</taxon>
        <taxon>Cyanobacteriota</taxon>
        <taxon>Cyanophyceae</taxon>
        <taxon>Nostocales</taxon>
        <taxon>Calotrichaceae</taxon>
        <taxon>Dulcicalothrix</taxon>
    </lineage>
</organism>
<dbReference type="RefSeq" id="WP_127087652.1">
    <property type="nucleotide sequence ID" value="NZ_RSCL01000065.1"/>
</dbReference>
<reference evidence="1" key="1">
    <citation type="submission" date="2018-12" db="EMBL/GenBank/DDBJ databases">
        <authorList>
            <person name="Will S."/>
            <person name="Neumann-Schaal M."/>
            <person name="Henke P."/>
        </authorList>
    </citation>
    <scope>NUCLEOTIDE SEQUENCE</scope>
    <source>
        <strain evidence="1">PCC 7102</strain>
    </source>
</reference>
<name>A0A433UGQ4_9CYAN</name>
<keyword evidence="2" id="KW-1185">Reference proteome</keyword>
<dbReference type="OrthoDB" id="488588at2"/>
<dbReference type="Proteomes" id="UP000271624">
    <property type="component" value="Unassembled WGS sequence"/>
</dbReference>